<feature type="compositionally biased region" description="Low complexity" evidence="6">
    <location>
        <begin position="268"/>
        <end position="303"/>
    </location>
</feature>
<dbReference type="SMART" id="SM00238">
    <property type="entry name" value="BIR"/>
    <property type="match status" value="1"/>
</dbReference>
<feature type="domain" description="RING-type" evidence="7">
    <location>
        <begin position="354"/>
        <end position="389"/>
    </location>
</feature>
<organism evidence="8 9">
    <name type="scientific">Ridgeia piscesae</name>
    <name type="common">Tubeworm</name>
    <dbReference type="NCBI Taxonomy" id="27915"/>
    <lineage>
        <taxon>Eukaryota</taxon>
        <taxon>Metazoa</taxon>
        <taxon>Spiralia</taxon>
        <taxon>Lophotrochozoa</taxon>
        <taxon>Annelida</taxon>
        <taxon>Polychaeta</taxon>
        <taxon>Sedentaria</taxon>
        <taxon>Canalipalpata</taxon>
        <taxon>Sabellida</taxon>
        <taxon>Siboglinidae</taxon>
        <taxon>Ridgeia</taxon>
    </lineage>
</organism>
<keyword evidence="4" id="KW-0862">Zinc</keyword>
<evidence type="ECO:0000256" key="3">
    <source>
        <dbReference type="ARBA" id="ARBA00022771"/>
    </source>
</evidence>
<name>A0AAD9KX14_RIDPI</name>
<evidence type="ECO:0000256" key="5">
    <source>
        <dbReference type="PROSITE-ProRule" id="PRU00175"/>
    </source>
</evidence>
<evidence type="ECO:0000259" key="7">
    <source>
        <dbReference type="PROSITE" id="PS50089"/>
    </source>
</evidence>
<dbReference type="CDD" id="cd16713">
    <property type="entry name" value="RING-HC_BIRC2_3_7"/>
    <property type="match status" value="1"/>
</dbReference>
<dbReference type="SUPFAM" id="SSF57850">
    <property type="entry name" value="RING/U-box"/>
    <property type="match status" value="1"/>
</dbReference>
<evidence type="ECO:0000256" key="4">
    <source>
        <dbReference type="ARBA" id="ARBA00022833"/>
    </source>
</evidence>
<evidence type="ECO:0000256" key="1">
    <source>
        <dbReference type="ARBA" id="ARBA00006672"/>
    </source>
</evidence>
<evidence type="ECO:0000256" key="6">
    <source>
        <dbReference type="SAM" id="MobiDB-lite"/>
    </source>
</evidence>
<dbReference type="InterPro" id="IPR001841">
    <property type="entry name" value="Znf_RING"/>
</dbReference>
<dbReference type="PROSITE" id="PS50143">
    <property type="entry name" value="BIR_REPEAT_2"/>
    <property type="match status" value="1"/>
</dbReference>
<feature type="compositionally biased region" description="Polar residues" evidence="6">
    <location>
        <begin position="304"/>
        <end position="334"/>
    </location>
</feature>
<dbReference type="PANTHER" id="PTHR10044">
    <property type="entry name" value="INHIBITOR OF APOPTOSIS"/>
    <property type="match status" value="1"/>
</dbReference>
<accession>A0AAD9KX14</accession>
<keyword evidence="2" id="KW-0479">Metal-binding</keyword>
<keyword evidence="3 5" id="KW-0863">Zinc-finger</keyword>
<dbReference type="GO" id="GO:0005737">
    <property type="term" value="C:cytoplasm"/>
    <property type="evidence" value="ECO:0007669"/>
    <property type="project" value="TreeGrafter"/>
</dbReference>
<dbReference type="GO" id="GO:0051726">
    <property type="term" value="P:regulation of cell cycle"/>
    <property type="evidence" value="ECO:0007669"/>
    <property type="project" value="TreeGrafter"/>
</dbReference>
<evidence type="ECO:0000313" key="8">
    <source>
        <dbReference type="EMBL" id="KAK2179127.1"/>
    </source>
</evidence>
<feature type="region of interest" description="Disordered" evidence="6">
    <location>
        <begin position="251"/>
        <end position="345"/>
    </location>
</feature>
<evidence type="ECO:0000256" key="2">
    <source>
        <dbReference type="ARBA" id="ARBA00022723"/>
    </source>
</evidence>
<proteinExistence type="inferred from homology"/>
<dbReference type="EMBL" id="JAODUO010000511">
    <property type="protein sequence ID" value="KAK2179127.1"/>
    <property type="molecule type" value="Genomic_DNA"/>
</dbReference>
<dbReference type="InterPro" id="IPR050784">
    <property type="entry name" value="IAP"/>
</dbReference>
<comment type="caution">
    <text evidence="8">The sequence shown here is derived from an EMBL/GenBank/DDBJ whole genome shotgun (WGS) entry which is preliminary data.</text>
</comment>
<evidence type="ECO:0000313" key="9">
    <source>
        <dbReference type="Proteomes" id="UP001209878"/>
    </source>
</evidence>
<sequence length="401" mass="42911">MNKASKSQVSDTVASAVAASRGTPARMDPYFKQKVKGPPFKPCEEMKYEGVRLTTFKDWPRWGSVWPTLLARAGFFYTKTADQVACFCCGGRLKTWEAGDSPMTEHKRFFPRCRFVTGQDFTNIPLGEAPMVPSGGHGGCTSAKTDYYSRLAKQAAAGRSQANGPSSLNHLTQATMRPHKSLSMTTGGTTGMHSLTVTQIREMTLESKRLESFNNWPTADNLAQASCYYTGDDFPNVQSLMEAVFAAEVALPSSSSSRTKHERSVTNISSISESATAAAAAPTSADEIQTTASTSTGSSGESAPENQATASSANTKGSNGTSGTKATVSATEPSVSHEMKPEAKVTTSDNRLQCKICMDDEAQILFLPCGHLCSCAKCAPALRNCPICRALIRGTVRVYLP</sequence>
<dbReference type="InterPro" id="IPR013083">
    <property type="entry name" value="Znf_RING/FYVE/PHD"/>
</dbReference>
<dbReference type="Proteomes" id="UP001209878">
    <property type="component" value="Unassembled WGS sequence"/>
</dbReference>
<dbReference type="FunFam" id="1.10.1170.10:FF:000002">
    <property type="entry name" value="Baculoviral IAP repeat containing 7"/>
    <property type="match status" value="1"/>
</dbReference>
<dbReference type="GO" id="GO:0005634">
    <property type="term" value="C:nucleus"/>
    <property type="evidence" value="ECO:0007669"/>
    <property type="project" value="TreeGrafter"/>
</dbReference>
<dbReference type="InterPro" id="IPR001370">
    <property type="entry name" value="BIR_rpt"/>
</dbReference>
<dbReference type="GO" id="GO:0008270">
    <property type="term" value="F:zinc ion binding"/>
    <property type="evidence" value="ECO:0007669"/>
    <property type="project" value="UniProtKB-KW"/>
</dbReference>
<reference evidence="8" key="1">
    <citation type="journal article" date="2023" name="Mol. Biol. Evol.">
        <title>Third-Generation Sequencing Reveals the Adaptive Role of the Epigenome in Three Deep-Sea Polychaetes.</title>
        <authorList>
            <person name="Perez M."/>
            <person name="Aroh O."/>
            <person name="Sun Y."/>
            <person name="Lan Y."/>
            <person name="Juniper S.K."/>
            <person name="Young C.R."/>
            <person name="Angers B."/>
            <person name="Qian P.Y."/>
        </authorList>
    </citation>
    <scope>NUCLEOTIDE SEQUENCE</scope>
    <source>
        <strain evidence="8">R07B-5</strain>
    </source>
</reference>
<comment type="similarity">
    <text evidence="1">Belongs to the IAP family.</text>
</comment>
<dbReference type="SUPFAM" id="SSF57924">
    <property type="entry name" value="Inhibitor of apoptosis (IAP) repeat"/>
    <property type="match status" value="1"/>
</dbReference>
<gene>
    <name evidence="8" type="ORF">NP493_511g00010</name>
</gene>
<dbReference type="Pfam" id="PF00653">
    <property type="entry name" value="BIR"/>
    <property type="match status" value="1"/>
</dbReference>
<keyword evidence="9" id="KW-1185">Reference proteome</keyword>
<dbReference type="Gene3D" id="3.30.40.10">
    <property type="entry name" value="Zinc/RING finger domain, C3HC4 (zinc finger)"/>
    <property type="match status" value="1"/>
</dbReference>
<dbReference type="PROSITE" id="PS50089">
    <property type="entry name" value="ZF_RING_2"/>
    <property type="match status" value="1"/>
</dbReference>
<dbReference type="AlphaFoldDB" id="A0AAD9KX14"/>
<dbReference type="CDD" id="cd00022">
    <property type="entry name" value="BIR"/>
    <property type="match status" value="1"/>
</dbReference>
<protein>
    <recommendedName>
        <fullName evidence="7">RING-type domain-containing protein</fullName>
    </recommendedName>
</protein>
<dbReference type="Gene3D" id="1.10.1170.10">
    <property type="entry name" value="Inhibitor Of Apoptosis Protein (2mihbC-IAP-1), Chain A"/>
    <property type="match status" value="1"/>
</dbReference>
<dbReference type="SMART" id="SM00184">
    <property type="entry name" value="RING"/>
    <property type="match status" value="1"/>
</dbReference>
<dbReference type="PROSITE" id="PS01282">
    <property type="entry name" value="BIR_REPEAT_1"/>
    <property type="match status" value="1"/>
</dbReference>
<dbReference type="PANTHER" id="PTHR10044:SF139">
    <property type="entry name" value="DEATH-ASSOCIATED INHIBITOR OF APOPTOSIS 2"/>
    <property type="match status" value="1"/>
</dbReference>
<dbReference type="Pfam" id="PF13920">
    <property type="entry name" value="zf-C3HC4_3"/>
    <property type="match status" value="1"/>
</dbReference>